<dbReference type="Pfam" id="PF00072">
    <property type="entry name" value="Response_reg"/>
    <property type="match status" value="1"/>
</dbReference>
<dbReference type="PIRSF" id="PIRSF000876">
    <property type="entry name" value="RR_chemtxs_CheB"/>
    <property type="match status" value="1"/>
</dbReference>
<dbReference type="InterPro" id="IPR035909">
    <property type="entry name" value="CheB_C"/>
</dbReference>
<dbReference type="SMART" id="SM00448">
    <property type="entry name" value="REC"/>
    <property type="match status" value="1"/>
</dbReference>
<dbReference type="Pfam" id="PF01339">
    <property type="entry name" value="CheB_methylest"/>
    <property type="match status" value="1"/>
</dbReference>
<dbReference type="NCBIfam" id="NF009206">
    <property type="entry name" value="PRK12555.1"/>
    <property type="match status" value="1"/>
</dbReference>
<keyword evidence="5 7" id="KW-0597">Phosphoprotein</keyword>
<organism evidence="10 11">
    <name type="scientific">Lysobacter capsici AZ78</name>
    <dbReference type="NCBI Taxonomy" id="1444315"/>
    <lineage>
        <taxon>Bacteria</taxon>
        <taxon>Pseudomonadati</taxon>
        <taxon>Pseudomonadota</taxon>
        <taxon>Gammaproteobacteria</taxon>
        <taxon>Lysobacterales</taxon>
        <taxon>Lysobacteraceae</taxon>
        <taxon>Lysobacter</taxon>
    </lineage>
</organism>
<evidence type="ECO:0000313" key="10">
    <source>
        <dbReference type="EMBL" id="KWS02920.1"/>
    </source>
</evidence>
<comment type="similarity">
    <text evidence="5">Belongs to the CheB family.</text>
</comment>
<dbReference type="SUPFAM" id="SSF52172">
    <property type="entry name" value="CheY-like"/>
    <property type="match status" value="1"/>
</dbReference>
<dbReference type="OrthoDB" id="9793421at2"/>
<dbReference type="Gene3D" id="3.40.50.180">
    <property type="entry name" value="Methylesterase CheB, C-terminal domain"/>
    <property type="match status" value="1"/>
</dbReference>
<dbReference type="CDD" id="cd16432">
    <property type="entry name" value="CheB_Rec"/>
    <property type="match status" value="1"/>
</dbReference>
<evidence type="ECO:0000256" key="4">
    <source>
        <dbReference type="ARBA" id="ARBA00048267"/>
    </source>
</evidence>
<comment type="subcellular location">
    <subcellularLocation>
        <location evidence="5">Cytoplasm</location>
    </subcellularLocation>
</comment>
<evidence type="ECO:0000256" key="6">
    <source>
        <dbReference type="PROSITE-ProRule" id="PRU00050"/>
    </source>
</evidence>
<comment type="catalytic activity">
    <reaction evidence="5">
        <text>L-glutaminyl-[protein] + H2O = L-glutamyl-[protein] + NH4(+)</text>
        <dbReference type="Rhea" id="RHEA:16441"/>
        <dbReference type="Rhea" id="RHEA-COMP:10207"/>
        <dbReference type="Rhea" id="RHEA-COMP:10208"/>
        <dbReference type="ChEBI" id="CHEBI:15377"/>
        <dbReference type="ChEBI" id="CHEBI:28938"/>
        <dbReference type="ChEBI" id="CHEBI:29973"/>
        <dbReference type="ChEBI" id="CHEBI:30011"/>
        <dbReference type="EC" id="3.5.1.44"/>
    </reaction>
</comment>
<evidence type="ECO:0000313" key="11">
    <source>
        <dbReference type="Proteomes" id="UP000023435"/>
    </source>
</evidence>
<dbReference type="SUPFAM" id="SSF52738">
    <property type="entry name" value="Methylesterase CheB, C-terminal domain"/>
    <property type="match status" value="1"/>
</dbReference>
<comment type="catalytic activity">
    <reaction evidence="4 5">
        <text>[protein]-L-glutamate 5-O-methyl ester + H2O = L-glutamyl-[protein] + methanol + H(+)</text>
        <dbReference type="Rhea" id="RHEA:23236"/>
        <dbReference type="Rhea" id="RHEA-COMP:10208"/>
        <dbReference type="Rhea" id="RHEA-COMP:10311"/>
        <dbReference type="ChEBI" id="CHEBI:15377"/>
        <dbReference type="ChEBI" id="CHEBI:15378"/>
        <dbReference type="ChEBI" id="CHEBI:17790"/>
        <dbReference type="ChEBI" id="CHEBI:29973"/>
        <dbReference type="ChEBI" id="CHEBI:82795"/>
        <dbReference type="EC" id="3.1.1.61"/>
    </reaction>
</comment>
<evidence type="ECO:0000256" key="2">
    <source>
        <dbReference type="ARBA" id="ARBA00022500"/>
    </source>
</evidence>
<dbReference type="GO" id="GO:0006935">
    <property type="term" value="P:chemotaxis"/>
    <property type="evidence" value="ECO:0007669"/>
    <property type="project" value="UniProtKB-UniRule"/>
</dbReference>
<dbReference type="Gene3D" id="3.40.50.2300">
    <property type="match status" value="1"/>
</dbReference>
<dbReference type="InterPro" id="IPR011006">
    <property type="entry name" value="CheY-like_superfamily"/>
</dbReference>
<protein>
    <recommendedName>
        <fullName evidence="5">Protein-glutamate methylesterase/protein-glutamine glutaminase</fullName>
        <ecNumber evidence="5">3.1.1.61</ecNumber>
        <ecNumber evidence="5">3.5.1.44</ecNumber>
    </recommendedName>
</protein>
<keyword evidence="2 5" id="KW-0145">Chemotaxis</keyword>
<reference evidence="10 11" key="1">
    <citation type="journal article" date="2014" name="Genome Announc.">
        <title>Draft Genome Sequence of Lysobacter capsici AZ78, a Bacterium Antagonistic to Plant-Pathogenic Oomycetes.</title>
        <authorList>
            <person name="Puopolo G."/>
            <person name="Sonego P."/>
            <person name="Engelen K."/>
            <person name="Pertot I."/>
        </authorList>
    </citation>
    <scope>NUCLEOTIDE SEQUENCE [LARGE SCALE GENOMIC DNA]</scope>
    <source>
        <strain evidence="10 11">AZ78</strain>
    </source>
</reference>
<dbReference type="GO" id="GO:0008984">
    <property type="term" value="F:protein-glutamate methylesterase activity"/>
    <property type="evidence" value="ECO:0007669"/>
    <property type="project" value="UniProtKB-UniRule"/>
</dbReference>
<dbReference type="RefSeq" id="WP_036107266.1">
    <property type="nucleotide sequence ID" value="NZ_JAJA02000001.1"/>
</dbReference>
<feature type="active site" evidence="5 6">
    <location>
        <position position="156"/>
    </location>
</feature>
<dbReference type="PANTHER" id="PTHR42872">
    <property type="entry name" value="PROTEIN-GLUTAMATE METHYLESTERASE/PROTEIN-GLUTAMINE GLUTAMINASE"/>
    <property type="match status" value="1"/>
</dbReference>
<feature type="domain" description="CheB-type methylesterase" evidence="9">
    <location>
        <begin position="145"/>
        <end position="327"/>
    </location>
</feature>
<sequence>MRIAIVNDLALVVEALRRAIGVRGEHSVAWTASSGEQAVERCAQDVPDLVLMDLLMPGIGGVEATRRIMAASPCPILIVTASVGGNAPLVFEAMGHGAMDATDVPSLGVDNSVGVRQLLAKIDLIGRLIGDAPAQPTRAPLVRSPGARRLIAIGASAGGPAALADLLRALPAKFPAAIVIVQHIDEKFALSMAEWLNRFSPNPVRLAMAGDRPLAGTVLLAGTNEHLVLDPRGVLAYTPDPVDQPYRPSVDVFFDSINANWPGDIVGVLLTGMGRDGAKGLQALRLRGHHTIAQDQASSAVYGMPKAAADRGAAVDILPLNAIAPKLESLFGDTRNTSS</sequence>
<dbReference type="InterPro" id="IPR001789">
    <property type="entry name" value="Sig_transdc_resp-reg_receiver"/>
</dbReference>
<evidence type="ECO:0000256" key="5">
    <source>
        <dbReference type="HAMAP-Rule" id="MF_00099"/>
    </source>
</evidence>
<evidence type="ECO:0000256" key="3">
    <source>
        <dbReference type="ARBA" id="ARBA00022801"/>
    </source>
</evidence>
<evidence type="ECO:0000256" key="7">
    <source>
        <dbReference type="PROSITE-ProRule" id="PRU00169"/>
    </source>
</evidence>
<feature type="active site" evidence="5 6">
    <location>
        <position position="276"/>
    </location>
</feature>
<keyword evidence="3 5" id="KW-0378">Hydrolase</keyword>
<keyword evidence="1 5" id="KW-0963">Cytoplasm</keyword>
<comment type="domain">
    <text evidence="5">Contains a C-terminal catalytic domain, and an N-terminal region which modulates catalytic activity.</text>
</comment>
<name>A0A108U5G3_9GAMM</name>
<proteinExistence type="inferred from homology"/>
<accession>A0A108U5G3</accession>
<dbReference type="PROSITE" id="PS50110">
    <property type="entry name" value="RESPONSE_REGULATORY"/>
    <property type="match status" value="1"/>
</dbReference>
<dbReference type="PANTHER" id="PTHR42872:SF6">
    <property type="entry name" value="PROTEIN-GLUTAMATE METHYLESTERASE_PROTEIN-GLUTAMINE GLUTAMINASE"/>
    <property type="match status" value="1"/>
</dbReference>
<evidence type="ECO:0000259" key="9">
    <source>
        <dbReference type="PROSITE" id="PS50122"/>
    </source>
</evidence>
<dbReference type="HAMAP" id="MF_00099">
    <property type="entry name" value="CheB_chemtxs"/>
    <property type="match status" value="1"/>
</dbReference>
<comment type="caution">
    <text evidence="10">The sequence shown here is derived from an EMBL/GenBank/DDBJ whole genome shotgun (WGS) entry which is preliminary data.</text>
</comment>
<keyword evidence="11" id="KW-1185">Reference proteome</keyword>
<dbReference type="Proteomes" id="UP000023435">
    <property type="component" value="Unassembled WGS sequence"/>
</dbReference>
<dbReference type="EMBL" id="JAJA02000001">
    <property type="protein sequence ID" value="KWS02920.1"/>
    <property type="molecule type" value="Genomic_DNA"/>
</dbReference>
<comment type="PTM">
    <text evidence="5">Phosphorylated by CheA. Phosphorylation of the N-terminal regulatory domain activates the methylesterase activity.</text>
</comment>
<dbReference type="EC" id="3.5.1.44" evidence="5"/>
<comment type="function">
    <text evidence="5">Involved in chemotaxis. Part of a chemotaxis signal transduction system that modulates chemotaxis in response to various stimuli. Catalyzes the demethylation of specific methylglutamate residues introduced into the chemoreceptors (methyl-accepting chemotaxis proteins or MCP) by CheR. Also mediates the irreversible deamidation of specific glutamine residues to glutamic acid.</text>
</comment>
<gene>
    <name evidence="5" type="primary">cheB</name>
    <name evidence="10" type="ORF">AZ78_0466</name>
</gene>
<dbReference type="GO" id="GO:0005737">
    <property type="term" value="C:cytoplasm"/>
    <property type="evidence" value="ECO:0007669"/>
    <property type="project" value="UniProtKB-SubCell"/>
</dbReference>
<dbReference type="GO" id="GO:0050568">
    <property type="term" value="F:protein-glutamine glutaminase activity"/>
    <property type="evidence" value="ECO:0007669"/>
    <property type="project" value="UniProtKB-UniRule"/>
</dbReference>
<dbReference type="EC" id="3.1.1.61" evidence="5"/>
<dbReference type="InterPro" id="IPR008248">
    <property type="entry name" value="CheB-like"/>
</dbReference>
<feature type="modified residue" description="4-aspartylphosphate" evidence="5 7">
    <location>
        <position position="53"/>
    </location>
</feature>
<evidence type="ECO:0000256" key="1">
    <source>
        <dbReference type="ARBA" id="ARBA00022490"/>
    </source>
</evidence>
<dbReference type="InterPro" id="IPR000673">
    <property type="entry name" value="Sig_transdc_resp-reg_Me-estase"/>
</dbReference>
<feature type="domain" description="Response regulatory" evidence="8">
    <location>
        <begin position="2"/>
        <end position="119"/>
    </location>
</feature>
<dbReference type="PROSITE" id="PS50122">
    <property type="entry name" value="CHEB"/>
    <property type="match status" value="1"/>
</dbReference>
<evidence type="ECO:0000259" key="8">
    <source>
        <dbReference type="PROSITE" id="PS50110"/>
    </source>
</evidence>
<dbReference type="GO" id="GO:0000156">
    <property type="term" value="F:phosphorelay response regulator activity"/>
    <property type="evidence" value="ECO:0007669"/>
    <property type="project" value="InterPro"/>
</dbReference>
<feature type="active site" evidence="5 6">
    <location>
        <position position="183"/>
    </location>
</feature>
<dbReference type="AlphaFoldDB" id="A0A108U5G3"/>
<dbReference type="CDD" id="cd17541">
    <property type="entry name" value="REC_CheB-like"/>
    <property type="match status" value="1"/>
</dbReference>